<gene>
    <name evidence="2" type="ORF">HUK38_11340</name>
</gene>
<reference evidence="2 3" key="1">
    <citation type="journal article" date="2020" name="Arch. Microbiol.">
        <title>The genome sequence of the giant phototrophic gammaproteobacterium Thiospirillum jenense gives insight into its physiological properties and phylogenetic relationships.</title>
        <authorList>
            <person name="Imhoff J.F."/>
            <person name="Meyer T.E."/>
            <person name="Kyndt J.A."/>
        </authorList>
    </citation>
    <scope>NUCLEOTIDE SEQUENCE [LARGE SCALE GENOMIC DNA]</scope>
    <source>
        <strain evidence="2 3">DSM 216</strain>
    </source>
</reference>
<evidence type="ECO:0000313" key="2">
    <source>
        <dbReference type="EMBL" id="MBB1126816.1"/>
    </source>
</evidence>
<dbReference type="Pfam" id="PF16823">
    <property type="entry name" value="tPilZ"/>
    <property type="match status" value="1"/>
</dbReference>
<organism evidence="2 3">
    <name type="scientific">Thiospirillum jenense</name>
    <dbReference type="NCBI Taxonomy" id="1653858"/>
    <lineage>
        <taxon>Bacteria</taxon>
        <taxon>Pseudomonadati</taxon>
        <taxon>Pseudomonadota</taxon>
        <taxon>Gammaproteobacteria</taxon>
        <taxon>Chromatiales</taxon>
        <taxon>Chromatiaceae</taxon>
        <taxon>Thiospirillum</taxon>
    </lineage>
</organism>
<proteinExistence type="predicted"/>
<evidence type="ECO:0000259" key="1">
    <source>
        <dbReference type="Pfam" id="PF16823"/>
    </source>
</evidence>
<comment type="caution">
    <text evidence="2">The sequence shown here is derived from an EMBL/GenBank/DDBJ whole genome shotgun (WGS) entry which is preliminary data.</text>
</comment>
<name>A0A839HIA1_9GAMM</name>
<protein>
    <submittedName>
        <fullName evidence="2">PilZ domain-containing protein</fullName>
    </submittedName>
</protein>
<feature type="domain" description="Cyclic di-GMP receptor atypical PilZ" evidence="1">
    <location>
        <begin position="47"/>
        <end position="176"/>
    </location>
</feature>
<dbReference type="InterPro" id="IPR031800">
    <property type="entry name" value="PilZ_atypical"/>
</dbReference>
<dbReference type="EMBL" id="JABVCQ010000026">
    <property type="protein sequence ID" value="MBB1126816.1"/>
    <property type="molecule type" value="Genomic_DNA"/>
</dbReference>
<dbReference type="Proteomes" id="UP000548632">
    <property type="component" value="Unassembled WGS sequence"/>
</dbReference>
<sequence>MTHASATAMTAWRDILGDDLAVSLTLPVVTSQQTAMPPEFAARFLDVLAAIEDGSSRPSKEQQRSPELERIEYKLDLLMYLLSAAHPGQLPPPVKAILSTTGLVLPAQPLAADTTTVAIYLCRWLSQPLVLALEPLVIQNGGCGARWQAADSVALQNALSRWVFRLHRQEVARQRRLGGSNSGADATDMFLATPLTAP</sequence>
<dbReference type="AlphaFoldDB" id="A0A839HIA1"/>
<accession>A0A839HIA1</accession>
<evidence type="ECO:0000313" key="3">
    <source>
        <dbReference type="Proteomes" id="UP000548632"/>
    </source>
</evidence>
<keyword evidence="3" id="KW-1185">Reference proteome</keyword>
<dbReference type="RefSeq" id="WP_182584445.1">
    <property type="nucleotide sequence ID" value="NZ_JABVCQ010000026.1"/>
</dbReference>